<reference evidence="2 3" key="1">
    <citation type="submission" date="2023-03" db="EMBL/GenBank/DDBJ databases">
        <title>Altererythrobacter sp. CAU 1644 isolated from sand.</title>
        <authorList>
            <person name="Kim W."/>
        </authorList>
    </citation>
    <scope>NUCLEOTIDE SEQUENCE [LARGE SCALE GENOMIC DNA]</scope>
    <source>
        <strain evidence="2 3">CAU 1644</strain>
    </source>
</reference>
<dbReference type="Proteomes" id="UP001215827">
    <property type="component" value="Chromosome"/>
</dbReference>
<proteinExistence type="predicted"/>
<protein>
    <recommendedName>
        <fullName evidence="4">Transmembrane protein</fullName>
    </recommendedName>
</protein>
<evidence type="ECO:0008006" key="4">
    <source>
        <dbReference type="Google" id="ProtNLM"/>
    </source>
</evidence>
<evidence type="ECO:0000256" key="1">
    <source>
        <dbReference type="SAM" id="Phobius"/>
    </source>
</evidence>
<feature type="transmembrane region" description="Helical" evidence="1">
    <location>
        <begin position="97"/>
        <end position="117"/>
    </location>
</feature>
<evidence type="ECO:0000313" key="2">
    <source>
        <dbReference type="EMBL" id="WFL78891.1"/>
    </source>
</evidence>
<accession>A0ABY8FZX5</accession>
<gene>
    <name evidence="2" type="ORF">P7228_07450</name>
</gene>
<evidence type="ECO:0000313" key="3">
    <source>
        <dbReference type="Proteomes" id="UP001215827"/>
    </source>
</evidence>
<name>A0ABY8FZX5_9SPHN</name>
<keyword evidence="1" id="KW-1133">Transmembrane helix</keyword>
<dbReference type="RefSeq" id="WP_278017580.1">
    <property type="nucleotide sequence ID" value="NZ_CP121106.1"/>
</dbReference>
<dbReference type="EMBL" id="CP121106">
    <property type="protein sequence ID" value="WFL78891.1"/>
    <property type="molecule type" value="Genomic_DNA"/>
</dbReference>
<keyword evidence="1" id="KW-0812">Transmembrane</keyword>
<keyword evidence="3" id="KW-1185">Reference proteome</keyword>
<organism evidence="2 3">
    <name type="scientific">Altererythrobacter arenosus</name>
    <dbReference type="NCBI Taxonomy" id="3032592"/>
    <lineage>
        <taxon>Bacteria</taxon>
        <taxon>Pseudomonadati</taxon>
        <taxon>Pseudomonadota</taxon>
        <taxon>Alphaproteobacteria</taxon>
        <taxon>Sphingomonadales</taxon>
        <taxon>Erythrobacteraceae</taxon>
        <taxon>Altererythrobacter</taxon>
    </lineage>
</organism>
<sequence>MNDALKKQAYDETARDWRKSASDHVAYALLVYTALQIFVTVDALKAGSSTILPYFALVVLVGGIIPACRWFEKRWVGLSDEAGHDPGLAGDFKRDMVMLWGLAIGLPFLLTGCFKLVSTVA</sequence>
<feature type="transmembrane region" description="Helical" evidence="1">
    <location>
        <begin position="51"/>
        <end position="71"/>
    </location>
</feature>
<keyword evidence="1" id="KW-0472">Membrane</keyword>
<feature type="transmembrane region" description="Helical" evidence="1">
    <location>
        <begin position="21"/>
        <end position="39"/>
    </location>
</feature>